<dbReference type="NCBIfam" id="TIGR00756">
    <property type="entry name" value="PPR"/>
    <property type="match status" value="4"/>
</dbReference>
<keyword evidence="5" id="KW-1185">Reference proteome</keyword>
<proteinExistence type="inferred from homology"/>
<evidence type="ECO:0000256" key="2">
    <source>
        <dbReference type="ARBA" id="ARBA00022737"/>
    </source>
</evidence>
<dbReference type="FunFam" id="1.25.40.10:FF:000516">
    <property type="entry name" value="Pentatricopeptide repeat-containing protein"/>
    <property type="match status" value="1"/>
</dbReference>
<dbReference type="Pfam" id="PF13812">
    <property type="entry name" value="PPR_3"/>
    <property type="match status" value="1"/>
</dbReference>
<dbReference type="Proteomes" id="UP000325081">
    <property type="component" value="Unassembled WGS sequence"/>
</dbReference>
<dbReference type="PANTHER" id="PTHR45717">
    <property type="entry name" value="OS12G0527900 PROTEIN"/>
    <property type="match status" value="1"/>
</dbReference>
<dbReference type="InterPro" id="IPR011990">
    <property type="entry name" value="TPR-like_helical_dom_sf"/>
</dbReference>
<feature type="repeat" description="PPR" evidence="3">
    <location>
        <begin position="398"/>
        <end position="432"/>
    </location>
</feature>
<evidence type="ECO:0000256" key="3">
    <source>
        <dbReference type="PROSITE-ProRule" id="PRU00708"/>
    </source>
</evidence>
<keyword evidence="2" id="KW-0677">Repeat</keyword>
<dbReference type="SUPFAM" id="SSF48452">
    <property type="entry name" value="TPR-like"/>
    <property type="match status" value="1"/>
</dbReference>
<dbReference type="FunFam" id="1.25.40.10:FF:000253">
    <property type="entry name" value="Pentatricopeptide repeat-containing protein"/>
    <property type="match status" value="1"/>
</dbReference>
<dbReference type="Pfam" id="PF01535">
    <property type="entry name" value="PPR"/>
    <property type="match status" value="3"/>
</dbReference>
<dbReference type="GO" id="GO:0003729">
    <property type="term" value="F:mRNA binding"/>
    <property type="evidence" value="ECO:0007669"/>
    <property type="project" value="UniProtKB-ARBA"/>
</dbReference>
<dbReference type="EMBL" id="BKCP01008515">
    <property type="protein sequence ID" value="GER49394.1"/>
    <property type="molecule type" value="Genomic_DNA"/>
</dbReference>
<protein>
    <submittedName>
        <fullName evidence="4">Pentatricopeptide repeat-containing family protein</fullName>
    </submittedName>
</protein>
<comment type="caution">
    <text evidence="4">The sequence shown here is derived from an EMBL/GenBank/DDBJ whole genome shotgun (WGS) entry which is preliminary data.</text>
</comment>
<evidence type="ECO:0000256" key="1">
    <source>
        <dbReference type="ARBA" id="ARBA00007626"/>
    </source>
</evidence>
<feature type="repeat" description="PPR" evidence="3">
    <location>
        <begin position="222"/>
        <end position="256"/>
    </location>
</feature>
<gene>
    <name evidence="4" type="ORF">STAS_26642</name>
</gene>
<reference evidence="5" key="1">
    <citation type="journal article" date="2019" name="Curr. Biol.">
        <title>Genome Sequence of Striga asiatica Provides Insight into the Evolution of Plant Parasitism.</title>
        <authorList>
            <person name="Yoshida S."/>
            <person name="Kim S."/>
            <person name="Wafula E.K."/>
            <person name="Tanskanen J."/>
            <person name="Kim Y.M."/>
            <person name="Honaas L."/>
            <person name="Yang Z."/>
            <person name="Spallek T."/>
            <person name="Conn C.E."/>
            <person name="Ichihashi Y."/>
            <person name="Cheong K."/>
            <person name="Cui S."/>
            <person name="Der J.P."/>
            <person name="Gundlach H."/>
            <person name="Jiao Y."/>
            <person name="Hori C."/>
            <person name="Ishida J.K."/>
            <person name="Kasahara H."/>
            <person name="Kiba T."/>
            <person name="Kim M.S."/>
            <person name="Koo N."/>
            <person name="Laohavisit A."/>
            <person name="Lee Y.H."/>
            <person name="Lumba S."/>
            <person name="McCourt P."/>
            <person name="Mortimer J.C."/>
            <person name="Mutuku J.M."/>
            <person name="Nomura T."/>
            <person name="Sasaki-Sekimoto Y."/>
            <person name="Seto Y."/>
            <person name="Wang Y."/>
            <person name="Wakatake T."/>
            <person name="Sakakibara H."/>
            <person name="Demura T."/>
            <person name="Yamaguchi S."/>
            <person name="Yoneyama K."/>
            <person name="Manabe R.I."/>
            <person name="Nelson D.C."/>
            <person name="Schulman A.H."/>
            <person name="Timko M.P."/>
            <person name="dePamphilis C.W."/>
            <person name="Choi D."/>
            <person name="Shirasu K."/>
        </authorList>
    </citation>
    <scope>NUCLEOTIDE SEQUENCE [LARGE SCALE GENOMIC DNA]</scope>
    <source>
        <strain evidence="5">cv. UVA1</strain>
    </source>
</reference>
<dbReference type="GO" id="GO:0005739">
    <property type="term" value="C:mitochondrion"/>
    <property type="evidence" value="ECO:0007669"/>
    <property type="project" value="TreeGrafter"/>
</dbReference>
<feature type="repeat" description="PPR" evidence="3">
    <location>
        <begin position="187"/>
        <end position="221"/>
    </location>
</feature>
<evidence type="ECO:0000313" key="4">
    <source>
        <dbReference type="EMBL" id="GER49394.1"/>
    </source>
</evidence>
<dbReference type="AlphaFoldDB" id="A0A5A7QVW0"/>
<dbReference type="InterPro" id="IPR002885">
    <property type="entry name" value="PPR_rpt"/>
</dbReference>
<dbReference type="Gene3D" id="1.25.40.10">
    <property type="entry name" value="Tetratricopeptide repeat domain"/>
    <property type="match status" value="3"/>
</dbReference>
<organism evidence="4 5">
    <name type="scientific">Striga asiatica</name>
    <name type="common">Asiatic witchweed</name>
    <name type="synonym">Buchnera asiatica</name>
    <dbReference type="NCBI Taxonomy" id="4170"/>
    <lineage>
        <taxon>Eukaryota</taxon>
        <taxon>Viridiplantae</taxon>
        <taxon>Streptophyta</taxon>
        <taxon>Embryophyta</taxon>
        <taxon>Tracheophyta</taxon>
        <taxon>Spermatophyta</taxon>
        <taxon>Magnoliopsida</taxon>
        <taxon>eudicotyledons</taxon>
        <taxon>Gunneridae</taxon>
        <taxon>Pentapetalae</taxon>
        <taxon>asterids</taxon>
        <taxon>lamiids</taxon>
        <taxon>Lamiales</taxon>
        <taxon>Orobanchaceae</taxon>
        <taxon>Buchnereae</taxon>
        <taxon>Striga</taxon>
    </lineage>
</organism>
<dbReference type="OrthoDB" id="1908178at2759"/>
<dbReference type="PROSITE" id="PS51375">
    <property type="entry name" value="PPR"/>
    <property type="match status" value="4"/>
</dbReference>
<name>A0A5A7QVW0_STRAF</name>
<feature type="repeat" description="PPR" evidence="3">
    <location>
        <begin position="257"/>
        <end position="291"/>
    </location>
</feature>
<dbReference type="PANTHER" id="PTHR45717:SF3">
    <property type="entry name" value="OS04G0544400 PROTEIN"/>
    <property type="match status" value="1"/>
</dbReference>
<accession>A0A5A7QVW0</accession>
<evidence type="ECO:0000313" key="5">
    <source>
        <dbReference type="Proteomes" id="UP000325081"/>
    </source>
</evidence>
<sequence>MLLQPTIPKPPPNYPKQNHCNVYASNALSFSSELLQNSPFFLKESMFYTGYKTHEENSVVVTCSSRPRVNNRGKVDYKRRALLNKGGIFNEVYMLKNSDSGAAAVLSRIENEGKKITKWELSKVVKELRKHKRLKLALEIYEWMNNRPHRFTTTSSDAAIQLDLIAKVHGVSSAEQYFKKIPSASMDNKIYGSLLNAYARSMMREKAESLMDEMRNRNYANNILPFNVMMTVYMNLKDHEKVESLISEVMEKGISPNIYTYNIWLSSCASQGSLDKMEQVYQQMELDNSIDPNWSTFNTLATMYIKSGLLEKAEECLRELEDVIMGRDRRPYYYLITLYGTMGRKEEVYRIWNLYKDSLVNIPNMGYHAVISALIQSDDIEGAEKMYDEWLSVKSDFDPRLGNLLLSAYLRDGLSKKAETLFDQMTEMGRKSSPFTWEILSEDHIANMRIPEALSCLKNAASANVSGSWKPWHQNVSKILEIVEKSDDAVAKESLLEILRQVGCLDDAAYISNIPLLGGDKFGGG</sequence>
<comment type="similarity">
    <text evidence="1">Belongs to the PPR family. P subfamily.</text>
</comment>